<evidence type="ECO:0000313" key="3">
    <source>
        <dbReference type="Proteomes" id="UP000215828"/>
    </source>
</evidence>
<reference evidence="3 4" key="3">
    <citation type="submission" date="2017-09" db="EMBL/GenBank/DDBJ databases">
        <title>Tripartite evolution among Lactobacillus johnsonii, Lactobacillus taiwanensis, Lactobacillus reuteri and their rodent host.</title>
        <authorList>
            <person name="Wang T."/>
            <person name="Knowles S."/>
            <person name="Cheng C."/>
        </authorList>
    </citation>
    <scope>NUCLEOTIDE SEQUENCE [LARGE SCALE GENOMIC DNA]</scope>
    <source>
        <strain evidence="2 3">609q</strain>
        <strain evidence="1 4">609u</strain>
    </source>
</reference>
<name>A0A256LAC8_9LACO</name>
<dbReference type="EMBL" id="NGNX01000062">
    <property type="protein sequence ID" value="OYR90036.1"/>
    <property type="molecule type" value="Genomic_DNA"/>
</dbReference>
<reference evidence="2 3" key="1">
    <citation type="submission" date="2017-04" db="EMBL/GenBank/DDBJ databases">
        <authorList>
            <person name="Afonso C.L."/>
            <person name="Miller P.J."/>
            <person name="Scott M.A."/>
            <person name="Spackman E."/>
            <person name="Goraichik I."/>
            <person name="Dimitrov K.M."/>
            <person name="Suarez D.L."/>
            <person name="Swayne D.E."/>
        </authorList>
    </citation>
    <scope>NUCLEOTIDE SEQUENCE [LARGE SCALE GENOMIC DNA]</scope>
    <source>
        <strain evidence="2 3">609q</strain>
    </source>
</reference>
<dbReference type="NCBIfam" id="TIGR01637">
    <property type="entry name" value="phage_arpU"/>
    <property type="match status" value="1"/>
</dbReference>
<evidence type="ECO:0000313" key="2">
    <source>
        <dbReference type="EMBL" id="OYR90036.1"/>
    </source>
</evidence>
<evidence type="ECO:0000313" key="1">
    <source>
        <dbReference type="EMBL" id="OYR87165.1"/>
    </source>
</evidence>
<sequence length="154" mass="17966">MGVGIVSFWILPDEEETAANVDAFLRGQIKRLERQAGMKLINLSSPQISGMPTSSTSSNRQEEKLQRGLNAMEALQAIRYTMERTYGISPQLLIKYYIKEESVVKIRRDLLIDHNMFPKLKKNALCQFADCWEQTQNKYDWHDRDRIDLRVFPK</sequence>
<evidence type="ECO:0000313" key="4">
    <source>
        <dbReference type="Proteomes" id="UP000216316"/>
    </source>
</evidence>
<dbReference type="Proteomes" id="UP000215828">
    <property type="component" value="Unassembled WGS sequence"/>
</dbReference>
<keyword evidence="4" id="KW-1185">Reference proteome</keyword>
<dbReference type="AlphaFoldDB" id="A0A256LAC8"/>
<accession>A0A256LAC8</accession>
<dbReference type="EMBL" id="NGNV01000055">
    <property type="protein sequence ID" value="OYR87165.1"/>
    <property type="molecule type" value="Genomic_DNA"/>
</dbReference>
<organism evidence="2 3">
    <name type="scientific">Lactobacillus taiwanensis</name>
    <dbReference type="NCBI Taxonomy" id="508451"/>
    <lineage>
        <taxon>Bacteria</taxon>
        <taxon>Bacillati</taxon>
        <taxon>Bacillota</taxon>
        <taxon>Bacilli</taxon>
        <taxon>Lactobacillales</taxon>
        <taxon>Lactobacillaceae</taxon>
        <taxon>Lactobacillus</taxon>
    </lineage>
</organism>
<reference evidence="1" key="2">
    <citation type="submission" date="2017-05" db="EMBL/GenBank/DDBJ databases">
        <authorList>
            <person name="Lin X.B."/>
            <person name="Stothard P."/>
            <person name="Tasseva G."/>
            <person name="Walter J."/>
        </authorList>
    </citation>
    <scope>NUCLEOTIDE SEQUENCE</scope>
    <source>
        <strain evidence="1">609u</strain>
    </source>
</reference>
<proteinExistence type="predicted"/>
<comment type="caution">
    <text evidence="2">The sequence shown here is derived from an EMBL/GenBank/DDBJ whole genome shotgun (WGS) entry which is preliminary data.</text>
</comment>
<protein>
    <recommendedName>
        <fullName evidence="5">ArpU family transcriptional regulator</fullName>
    </recommendedName>
</protein>
<evidence type="ECO:0008006" key="5">
    <source>
        <dbReference type="Google" id="ProtNLM"/>
    </source>
</evidence>
<dbReference type="Proteomes" id="UP000216316">
    <property type="component" value="Unassembled WGS sequence"/>
</dbReference>
<dbReference type="InterPro" id="IPR006524">
    <property type="entry name" value="ArpU-like"/>
</dbReference>
<gene>
    <name evidence="1" type="ORF">CBF53_09250</name>
    <name evidence="2" type="ORF">CBF70_10310</name>
</gene>